<dbReference type="GeneID" id="35599134"/>
<evidence type="ECO:0000256" key="1">
    <source>
        <dbReference type="SAM" id="SignalP"/>
    </source>
</evidence>
<proteinExistence type="predicted"/>
<keyword evidence="1" id="KW-0732">Signal</keyword>
<feature type="signal peptide" evidence="1">
    <location>
        <begin position="1"/>
        <end position="19"/>
    </location>
</feature>
<feature type="chain" id="PRO_5013548119" evidence="1">
    <location>
        <begin position="20"/>
        <end position="82"/>
    </location>
</feature>
<dbReference type="EMBL" id="FJUY01000005">
    <property type="protein sequence ID" value="CZT18109.1"/>
    <property type="molecule type" value="Genomic_DNA"/>
</dbReference>
<dbReference type="RefSeq" id="XP_023624999.1">
    <property type="nucleotide sequence ID" value="XM_023769231.1"/>
</dbReference>
<organism evidence="2 3">
    <name type="scientific">Ramularia collo-cygni</name>
    <dbReference type="NCBI Taxonomy" id="112498"/>
    <lineage>
        <taxon>Eukaryota</taxon>
        <taxon>Fungi</taxon>
        <taxon>Dikarya</taxon>
        <taxon>Ascomycota</taxon>
        <taxon>Pezizomycotina</taxon>
        <taxon>Dothideomycetes</taxon>
        <taxon>Dothideomycetidae</taxon>
        <taxon>Mycosphaerellales</taxon>
        <taxon>Mycosphaerellaceae</taxon>
        <taxon>Ramularia</taxon>
    </lineage>
</organism>
<reference evidence="2 3" key="1">
    <citation type="submission" date="2016-03" db="EMBL/GenBank/DDBJ databases">
        <authorList>
            <person name="Ploux O."/>
        </authorList>
    </citation>
    <scope>NUCLEOTIDE SEQUENCE [LARGE SCALE GENOMIC DNA]</scope>
    <source>
        <strain evidence="2 3">URUG2</strain>
    </source>
</reference>
<dbReference type="AlphaFoldDB" id="A0A2D3V9B5"/>
<evidence type="ECO:0000313" key="2">
    <source>
        <dbReference type="EMBL" id="CZT18109.1"/>
    </source>
</evidence>
<name>A0A2D3V9B5_9PEZI</name>
<dbReference type="Proteomes" id="UP000225277">
    <property type="component" value="Unassembled WGS sequence"/>
</dbReference>
<sequence length="82" mass="8138">MQFFATIMSMAFAIAAVSAHDGETHYTNTTVAPTYGTPNSTISATGTGAPFPSSTGPIDNAAGKLSTSALGLFVVGGIALAL</sequence>
<keyword evidence="3" id="KW-1185">Reference proteome</keyword>
<gene>
    <name evidence="2" type="ORF">RCC_03949</name>
</gene>
<protein>
    <submittedName>
        <fullName evidence="2">Uncharacterized protein</fullName>
    </submittedName>
</protein>
<accession>A0A2D3V9B5</accession>
<evidence type="ECO:0000313" key="3">
    <source>
        <dbReference type="Proteomes" id="UP000225277"/>
    </source>
</evidence>